<organism evidence="2 3">
    <name type="scientific">Micromonospora chokoriensis</name>
    <dbReference type="NCBI Taxonomy" id="356851"/>
    <lineage>
        <taxon>Bacteria</taxon>
        <taxon>Bacillati</taxon>
        <taxon>Actinomycetota</taxon>
        <taxon>Actinomycetes</taxon>
        <taxon>Micromonosporales</taxon>
        <taxon>Micromonosporaceae</taxon>
        <taxon>Micromonospora</taxon>
    </lineage>
</organism>
<feature type="transmembrane region" description="Helical" evidence="1">
    <location>
        <begin position="7"/>
        <end position="29"/>
    </location>
</feature>
<reference evidence="3" key="1">
    <citation type="submission" date="2016-06" db="EMBL/GenBank/DDBJ databases">
        <authorList>
            <person name="Varghese N."/>
            <person name="Submissions Spin"/>
        </authorList>
    </citation>
    <scope>NUCLEOTIDE SEQUENCE [LARGE SCALE GENOMIC DNA]</scope>
    <source>
        <strain evidence="3">DSM 45160</strain>
    </source>
</reference>
<keyword evidence="1" id="KW-1133">Transmembrane helix</keyword>
<evidence type="ECO:0000313" key="3">
    <source>
        <dbReference type="Proteomes" id="UP000198224"/>
    </source>
</evidence>
<name>A0A1C4WRR2_9ACTN</name>
<protein>
    <recommendedName>
        <fullName evidence="4">FAR-17a/AIG1-like protein</fullName>
    </recommendedName>
</protein>
<feature type="transmembrane region" description="Helical" evidence="1">
    <location>
        <begin position="65"/>
        <end position="83"/>
    </location>
</feature>
<feature type="transmembrane region" description="Helical" evidence="1">
    <location>
        <begin position="103"/>
        <end position="119"/>
    </location>
</feature>
<keyword evidence="1" id="KW-0812">Transmembrane</keyword>
<accession>A0A1C4WRR2</accession>
<sequence>MTDQPDRVLRVGTAAVVAVGLVLALVAARDEPVELLFYFTVQVDLAYLVVLLAGGGDRLRTALTVYLVGTAVVFVLVLANPWSRYAMVANADARGTISDAGNLLLHVVAPPLAAAHWLVRRPRVALRPAYAVSLLGYPLVWLTVILVRGALGGAEDRYLYPFLDVPRLGYPTVVLNAVLFAVSLLVIALTAVHLTRRHAR</sequence>
<feature type="transmembrane region" description="Helical" evidence="1">
    <location>
        <begin position="35"/>
        <end position="53"/>
    </location>
</feature>
<keyword evidence="1" id="KW-0472">Membrane</keyword>
<dbReference type="RefSeq" id="WP_088988241.1">
    <property type="nucleotide sequence ID" value="NZ_LT607409.1"/>
</dbReference>
<gene>
    <name evidence="2" type="ORF">GA0070612_2759</name>
</gene>
<evidence type="ECO:0008006" key="4">
    <source>
        <dbReference type="Google" id="ProtNLM"/>
    </source>
</evidence>
<dbReference type="InterPro" id="IPR049713">
    <property type="entry name" value="Pr6Pr-like"/>
</dbReference>
<proteinExistence type="predicted"/>
<keyword evidence="3" id="KW-1185">Reference proteome</keyword>
<feature type="transmembrane region" description="Helical" evidence="1">
    <location>
        <begin position="131"/>
        <end position="153"/>
    </location>
</feature>
<dbReference type="NCBIfam" id="NF038065">
    <property type="entry name" value="Pr6Pr"/>
    <property type="match status" value="1"/>
</dbReference>
<evidence type="ECO:0000256" key="1">
    <source>
        <dbReference type="SAM" id="Phobius"/>
    </source>
</evidence>
<dbReference type="Proteomes" id="UP000198224">
    <property type="component" value="Chromosome I"/>
</dbReference>
<feature type="transmembrane region" description="Helical" evidence="1">
    <location>
        <begin position="173"/>
        <end position="194"/>
    </location>
</feature>
<dbReference type="EMBL" id="LT607409">
    <property type="protein sequence ID" value="SCE98864.1"/>
    <property type="molecule type" value="Genomic_DNA"/>
</dbReference>
<dbReference type="AlphaFoldDB" id="A0A1C4WRR2"/>
<evidence type="ECO:0000313" key="2">
    <source>
        <dbReference type="EMBL" id="SCE98864.1"/>
    </source>
</evidence>